<evidence type="ECO:0000313" key="2">
    <source>
        <dbReference type="EMBL" id="CCF37795.1"/>
    </source>
</evidence>
<accession>H1VC42</accession>
<feature type="region of interest" description="Disordered" evidence="1">
    <location>
        <begin position="73"/>
        <end position="93"/>
    </location>
</feature>
<feature type="region of interest" description="Disordered" evidence="1">
    <location>
        <begin position="1"/>
        <end position="26"/>
    </location>
</feature>
<sequence>MKQSFTGIRATPEPTDVHHQTTTSNQIRHDAHITHHSHQIPDIRAERNGKEENLRETLAAHLHQRPNISHQTKLDPAAHHNHPSFPPSSSARPASSTKAGRYFLISSQSVSVSFLKGTWYDFPPVQGHAHASSSSSSSPTYLILPGQDKALTLSHPHTHSLALVFSPYLTYLLVWLRSQTSPPKSTCTP</sequence>
<dbReference type="AlphaFoldDB" id="H1VC42"/>
<evidence type="ECO:0000256" key="1">
    <source>
        <dbReference type="SAM" id="MobiDB-lite"/>
    </source>
</evidence>
<name>H1VC42_COLHI</name>
<gene>
    <name evidence="2" type="ORF">CH063_09042</name>
</gene>
<proteinExistence type="predicted"/>
<reference evidence="3" key="1">
    <citation type="journal article" date="2012" name="Nat. Genet.">
        <title>Lifestyle transitions in plant pathogenic Colletotrichum fungi deciphered by genome and transcriptome analyses.</title>
        <authorList>
            <person name="O'Connell R.J."/>
            <person name="Thon M.R."/>
            <person name="Hacquard S."/>
            <person name="Amyotte S.G."/>
            <person name="Kleemann J."/>
            <person name="Torres M.F."/>
            <person name="Damm U."/>
            <person name="Buiate E.A."/>
            <person name="Epstein L."/>
            <person name="Alkan N."/>
            <person name="Altmueller J."/>
            <person name="Alvarado-Balderrama L."/>
            <person name="Bauser C.A."/>
            <person name="Becker C."/>
            <person name="Birren B.W."/>
            <person name="Chen Z."/>
            <person name="Choi J."/>
            <person name="Crouch J.A."/>
            <person name="Duvick J.P."/>
            <person name="Farman M.A."/>
            <person name="Gan P."/>
            <person name="Heiman D."/>
            <person name="Henrissat B."/>
            <person name="Howard R.J."/>
            <person name="Kabbage M."/>
            <person name="Koch C."/>
            <person name="Kracher B."/>
            <person name="Kubo Y."/>
            <person name="Law A.D."/>
            <person name="Lebrun M.-H."/>
            <person name="Lee Y.-H."/>
            <person name="Miyara I."/>
            <person name="Moore N."/>
            <person name="Neumann U."/>
            <person name="Nordstroem K."/>
            <person name="Panaccione D.G."/>
            <person name="Panstruga R."/>
            <person name="Place M."/>
            <person name="Proctor R.H."/>
            <person name="Prusky D."/>
            <person name="Rech G."/>
            <person name="Reinhardt R."/>
            <person name="Rollins J.A."/>
            <person name="Rounsley S."/>
            <person name="Schardl C.L."/>
            <person name="Schwartz D.C."/>
            <person name="Shenoy N."/>
            <person name="Shirasu K."/>
            <person name="Sikhakolli U.R."/>
            <person name="Stueber K."/>
            <person name="Sukno S.A."/>
            <person name="Sweigard J.A."/>
            <person name="Takano Y."/>
            <person name="Takahara H."/>
            <person name="Trail F."/>
            <person name="van der Does H.C."/>
            <person name="Voll L.M."/>
            <person name="Will I."/>
            <person name="Young S."/>
            <person name="Zeng Q."/>
            <person name="Zhang J."/>
            <person name="Zhou S."/>
            <person name="Dickman M.B."/>
            <person name="Schulze-Lefert P."/>
            <person name="Ver Loren van Themaat E."/>
            <person name="Ma L.-J."/>
            <person name="Vaillancourt L.J."/>
        </authorList>
    </citation>
    <scope>NUCLEOTIDE SEQUENCE [LARGE SCALE GENOMIC DNA]</scope>
    <source>
        <strain evidence="3">IMI 349063</strain>
    </source>
</reference>
<dbReference type="EMBL" id="CACQ02002639">
    <property type="protein sequence ID" value="CCF37795.1"/>
    <property type="molecule type" value="Genomic_DNA"/>
</dbReference>
<feature type="non-terminal residue" evidence="2">
    <location>
        <position position="189"/>
    </location>
</feature>
<organism evidence="2 3">
    <name type="scientific">Colletotrichum higginsianum (strain IMI 349063)</name>
    <name type="common">Crucifer anthracnose fungus</name>
    <dbReference type="NCBI Taxonomy" id="759273"/>
    <lineage>
        <taxon>Eukaryota</taxon>
        <taxon>Fungi</taxon>
        <taxon>Dikarya</taxon>
        <taxon>Ascomycota</taxon>
        <taxon>Pezizomycotina</taxon>
        <taxon>Sordariomycetes</taxon>
        <taxon>Hypocreomycetidae</taxon>
        <taxon>Glomerellales</taxon>
        <taxon>Glomerellaceae</taxon>
        <taxon>Colletotrichum</taxon>
        <taxon>Colletotrichum destructivum species complex</taxon>
    </lineage>
</organism>
<evidence type="ECO:0000313" key="3">
    <source>
        <dbReference type="Proteomes" id="UP000007174"/>
    </source>
</evidence>
<dbReference type="HOGENOM" id="CLU_1437664_0_0_1"/>
<protein>
    <submittedName>
        <fullName evidence="2">Uncharacterized protein</fullName>
    </submittedName>
</protein>
<dbReference type="Proteomes" id="UP000007174">
    <property type="component" value="Unassembled WGS sequence"/>
</dbReference>